<dbReference type="Proteomes" id="UP000785679">
    <property type="component" value="Unassembled WGS sequence"/>
</dbReference>
<proteinExistence type="predicted"/>
<gene>
    <name evidence="1" type="ORF">FGO68_gene10559</name>
</gene>
<name>A0A8J8NBE9_HALGN</name>
<accession>A0A8J8NBE9</accession>
<evidence type="ECO:0000313" key="1">
    <source>
        <dbReference type="EMBL" id="TNV71788.1"/>
    </source>
</evidence>
<dbReference type="AlphaFoldDB" id="A0A8J8NBE9"/>
<reference evidence="1" key="1">
    <citation type="submission" date="2019-06" db="EMBL/GenBank/DDBJ databases">
        <authorList>
            <person name="Zheng W."/>
        </authorList>
    </citation>
    <scope>NUCLEOTIDE SEQUENCE</scope>
    <source>
        <strain evidence="1">QDHG01</strain>
    </source>
</reference>
<organism evidence="1 2">
    <name type="scientific">Halteria grandinella</name>
    <dbReference type="NCBI Taxonomy" id="5974"/>
    <lineage>
        <taxon>Eukaryota</taxon>
        <taxon>Sar</taxon>
        <taxon>Alveolata</taxon>
        <taxon>Ciliophora</taxon>
        <taxon>Intramacronucleata</taxon>
        <taxon>Spirotrichea</taxon>
        <taxon>Stichotrichia</taxon>
        <taxon>Sporadotrichida</taxon>
        <taxon>Halteriidae</taxon>
        <taxon>Halteria</taxon>
    </lineage>
</organism>
<sequence>MTLNIPFPLKGGEKQGVAGEVANKEKAAGLEKKLTMNNETMRQFTFLGKPMGGGTASVTRLNTRNLGYQNVDSPLLKQSPMMVKNSIMEDPDEQISQYQQPSTFIKMKKTERQNNYGVQSINGSEYHSVIDLDLIEKEFLE</sequence>
<protein>
    <submittedName>
        <fullName evidence="1">Uncharacterized protein</fullName>
    </submittedName>
</protein>
<keyword evidence="2" id="KW-1185">Reference proteome</keyword>
<dbReference type="EMBL" id="RRYP01027516">
    <property type="protein sequence ID" value="TNV71788.1"/>
    <property type="molecule type" value="Genomic_DNA"/>
</dbReference>
<evidence type="ECO:0000313" key="2">
    <source>
        <dbReference type="Proteomes" id="UP000785679"/>
    </source>
</evidence>
<comment type="caution">
    <text evidence="1">The sequence shown here is derived from an EMBL/GenBank/DDBJ whole genome shotgun (WGS) entry which is preliminary data.</text>
</comment>